<organism evidence="9 10">
    <name type="scientific">Candidatus Harrisonbacteria bacterium CG10_big_fil_rev_8_21_14_0_10_44_23</name>
    <dbReference type="NCBI Taxonomy" id="1974585"/>
    <lineage>
        <taxon>Bacteria</taxon>
        <taxon>Candidatus Harrisoniibacteriota</taxon>
    </lineage>
</organism>
<dbReference type="PRINTS" id="PR00344">
    <property type="entry name" value="BCTRLSENSOR"/>
</dbReference>
<keyword evidence="6" id="KW-1133">Transmembrane helix</keyword>
<keyword evidence="6" id="KW-0812">Transmembrane</keyword>
<comment type="catalytic activity">
    <reaction evidence="1">
        <text>ATP + protein L-histidine = ADP + protein N-phospho-L-histidine.</text>
        <dbReference type="EC" id="2.7.13.3"/>
    </reaction>
</comment>
<dbReference type="PANTHER" id="PTHR43547">
    <property type="entry name" value="TWO-COMPONENT HISTIDINE KINASE"/>
    <property type="match status" value="1"/>
</dbReference>
<dbReference type="SUPFAM" id="SSF55785">
    <property type="entry name" value="PYP-like sensor domain (PAS domain)"/>
    <property type="match status" value="1"/>
</dbReference>
<dbReference type="CDD" id="cd00075">
    <property type="entry name" value="HATPase"/>
    <property type="match status" value="1"/>
</dbReference>
<dbReference type="Gene3D" id="3.30.450.20">
    <property type="entry name" value="PAS domain"/>
    <property type="match status" value="1"/>
</dbReference>
<dbReference type="Pfam" id="PF00512">
    <property type="entry name" value="HisKA"/>
    <property type="match status" value="1"/>
</dbReference>
<dbReference type="SMART" id="SM00387">
    <property type="entry name" value="HATPase_c"/>
    <property type="match status" value="1"/>
</dbReference>
<dbReference type="InterPro" id="IPR036890">
    <property type="entry name" value="HATPase_C_sf"/>
</dbReference>
<dbReference type="EC" id="2.7.13.3" evidence="2"/>
<feature type="domain" description="PAS" evidence="8">
    <location>
        <begin position="75"/>
        <end position="120"/>
    </location>
</feature>
<evidence type="ECO:0000313" key="10">
    <source>
        <dbReference type="Proteomes" id="UP000229615"/>
    </source>
</evidence>
<accession>A0A2H0UQB3</accession>
<evidence type="ECO:0000259" key="7">
    <source>
        <dbReference type="PROSITE" id="PS50109"/>
    </source>
</evidence>
<dbReference type="PROSITE" id="PS50112">
    <property type="entry name" value="PAS"/>
    <property type="match status" value="1"/>
</dbReference>
<dbReference type="InterPro" id="IPR013767">
    <property type="entry name" value="PAS_fold"/>
</dbReference>
<feature type="transmembrane region" description="Helical" evidence="6">
    <location>
        <begin position="45"/>
        <end position="63"/>
    </location>
</feature>
<dbReference type="InterPro" id="IPR003594">
    <property type="entry name" value="HATPase_dom"/>
</dbReference>
<dbReference type="FunFam" id="3.30.565.10:FF:000006">
    <property type="entry name" value="Sensor histidine kinase WalK"/>
    <property type="match status" value="1"/>
</dbReference>
<dbReference type="Proteomes" id="UP000229615">
    <property type="component" value="Unassembled WGS sequence"/>
</dbReference>
<name>A0A2H0UQB3_9BACT</name>
<gene>
    <name evidence="9" type="ORF">COU09_01200</name>
</gene>
<dbReference type="PROSITE" id="PS50109">
    <property type="entry name" value="HIS_KIN"/>
    <property type="match status" value="1"/>
</dbReference>
<evidence type="ECO:0000256" key="2">
    <source>
        <dbReference type="ARBA" id="ARBA00012438"/>
    </source>
</evidence>
<proteinExistence type="predicted"/>
<dbReference type="InterPro" id="IPR005467">
    <property type="entry name" value="His_kinase_dom"/>
</dbReference>
<keyword evidence="4" id="KW-0808">Transferase</keyword>
<dbReference type="Pfam" id="PF02518">
    <property type="entry name" value="HATPase_c"/>
    <property type="match status" value="1"/>
</dbReference>
<sequence>MKIYHPKNLSQYLKMKPMRLFWIFLAIAVIVLVLILIYTPTVIQIITSVLLVGAAVALFLSSLKTAQVEFNLQIEKNLLDAVVTNLQDAVVAYDKNFRILVFNKTAEKFFKLKADELVGQLFTIQSSSKNPNHSLLRQIIFPSLAPNIQKLSPAGKYPQVVDLKFDNPYLEVRTITMPIIKGGDGQKDANGFIKVISDHTRESSLLKSKNEFVTVASHQMRTPLSAVNWALQEIQSPNLPAEDKNEILLTGQKAARKLSSIVNDFLNLAKIEEGRFGYNFEEADLVDFIAIVVDEGQPIAQQNGINLFYERPQEGISATFDKQKIGIVLSNLIDNAIKYNVKNGQVVVSLRKKTDESMVEIAISDTGVGIKPEDVQKLFTKFFRSDTTVKMDTTGSGIGLYIARNIVRQHGGTIWAESTLGRGTTFTFTLPTDPSLIPSREVGNFGKE</sequence>
<dbReference type="GO" id="GO:0000155">
    <property type="term" value="F:phosphorelay sensor kinase activity"/>
    <property type="evidence" value="ECO:0007669"/>
    <property type="project" value="InterPro"/>
</dbReference>
<dbReference type="EMBL" id="PFBB01000014">
    <property type="protein sequence ID" value="PIR88583.1"/>
    <property type="molecule type" value="Genomic_DNA"/>
</dbReference>
<evidence type="ECO:0000256" key="6">
    <source>
        <dbReference type="SAM" id="Phobius"/>
    </source>
</evidence>
<keyword evidence="3" id="KW-0597">Phosphoprotein</keyword>
<feature type="transmembrane region" description="Helical" evidence="6">
    <location>
        <begin position="20"/>
        <end position="39"/>
    </location>
</feature>
<evidence type="ECO:0000256" key="3">
    <source>
        <dbReference type="ARBA" id="ARBA00022553"/>
    </source>
</evidence>
<evidence type="ECO:0000256" key="4">
    <source>
        <dbReference type="ARBA" id="ARBA00022679"/>
    </source>
</evidence>
<dbReference type="SUPFAM" id="SSF47384">
    <property type="entry name" value="Homodimeric domain of signal transducing histidine kinase"/>
    <property type="match status" value="1"/>
</dbReference>
<dbReference type="InterPro" id="IPR003661">
    <property type="entry name" value="HisK_dim/P_dom"/>
</dbReference>
<dbReference type="InterPro" id="IPR035965">
    <property type="entry name" value="PAS-like_dom_sf"/>
</dbReference>
<dbReference type="SMART" id="SM00388">
    <property type="entry name" value="HisKA"/>
    <property type="match status" value="1"/>
</dbReference>
<comment type="caution">
    <text evidence="9">The sequence shown here is derived from an EMBL/GenBank/DDBJ whole genome shotgun (WGS) entry which is preliminary data.</text>
</comment>
<dbReference type="AlphaFoldDB" id="A0A2H0UQB3"/>
<dbReference type="Gene3D" id="1.10.287.130">
    <property type="match status" value="1"/>
</dbReference>
<feature type="domain" description="Histidine kinase" evidence="7">
    <location>
        <begin position="215"/>
        <end position="434"/>
    </location>
</feature>
<reference evidence="10" key="1">
    <citation type="submission" date="2017-09" db="EMBL/GenBank/DDBJ databases">
        <title>Depth-based differentiation of microbial function through sediment-hosted aquifers and enrichment of novel symbionts in the deep terrestrial subsurface.</title>
        <authorList>
            <person name="Probst A.J."/>
            <person name="Ladd B."/>
            <person name="Jarett J.K."/>
            <person name="Geller-Mcgrath D.E."/>
            <person name="Sieber C.M.K."/>
            <person name="Emerson J.B."/>
            <person name="Anantharaman K."/>
            <person name="Thomas B.C."/>
            <person name="Malmstrom R."/>
            <person name="Stieglmeier M."/>
            <person name="Klingl A."/>
            <person name="Woyke T."/>
            <person name="Ryan C.M."/>
            <person name="Banfield J.F."/>
        </authorList>
    </citation>
    <scope>NUCLEOTIDE SEQUENCE [LARGE SCALE GENOMIC DNA]</scope>
</reference>
<dbReference type="InterPro" id="IPR036097">
    <property type="entry name" value="HisK_dim/P_sf"/>
</dbReference>
<keyword evidence="6" id="KW-0472">Membrane</keyword>
<dbReference type="PANTHER" id="PTHR43547:SF2">
    <property type="entry name" value="HYBRID SIGNAL TRANSDUCTION HISTIDINE KINASE C"/>
    <property type="match status" value="1"/>
</dbReference>
<evidence type="ECO:0000259" key="8">
    <source>
        <dbReference type="PROSITE" id="PS50112"/>
    </source>
</evidence>
<dbReference type="InterPro" id="IPR000014">
    <property type="entry name" value="PAS"/>
</dbReference>
<dbReference type="Pfam" id="PF00989">
    <property type="entry name" value="PAS"/>
    <property type="match status" value="1"/>
</dbReference>
<evidence type="ECO:0000256" key="1">
    <source>
        <dbReference type="ARBA" id="ARBA00000085"/>
    </source>
</evidence>
<dbReference type="CDD" id="cd00082">
    <property type="entry name" value="HisKA"/>
    <property type="match status" value="1"/>
</dbReference>
<evidence type="ECO:0000313" key="9">
    <source>
        <dbReference type="EMBL" id="PIR88583.1"/>
    </source>
</evidence>
<dbReference type="GO" id="GO:0006355">
    <property type="term" value="P:regulation of DNA-templated transcription"/>
    <property type="evidence" value="ECO:0007669"/>
    <property type="project" value="InterPro"/>
</dbReference>
<dbReference type="Gene3D" id="3.30.565.10">
    <property type="entry name" value="Histidine kinase-like ATPase, C-terminal domain"/>
    <property type="match status" value="1"/>
</dbReference>
<dbReference type="InterPro" id="IPR004358">
    <property type="entry name" value="Sig_transdc_His_kin-like_C"/>
</dbReference>
<dbReference type="SUPFAM" id="SSF55874">
    <property type="entry name" value="ATPase domain of HSP90 chaperone/DNA topoisomerase II/histidine kinase"/>
    <property type="match status" value="1"/>
</dbReference>
<protein>
    <recommendedName>
        <fullName evidence="2">histidine kinase</fullName>
        <ecNumber evidence="2">2.7.13.3</ecNumber>
    </recommendedName>
</protein>
<evidence type="ECO:0000256" key="5">
    <source>
        <dbReference type="ARBA" id="ARBA00022777"/>
    </source>
</evidence>
<keyword evidence="5" id="KW-0418">Kinase</keyword>